<reference evidence="2" key="1">
    <citation type="journal article" date="2023" name="Mol. Biol. Evol.">
        <title>Third-Generation Sequencing Reveals the Adaptive Role of the Epigenome in Three Deep-Sea Polychaetes.</title>
        <authorList>
            <person name="Perez M."/>
            <person name="Aroh O."/>
            <person name="Sun Y."/>
            <person name="Lan Y."/>
            <person name="Juniper S.K."/>
            <person name="Young C.R."/>
            <person name="Angers B."/>
            <person name="Qian P.Y."/>
        </authorList>
    </citation>
    <scope>NUCLEOTIDE SEQUENCE</scope>
    <source>
        <strain evidence="2">R07B-5</strain>
    </source>
</reference>
<proteinExistence type="predicted"/>
<dbReference type="InterPro" id="IPR003859">
    <property type="entry name" value="Galactosyl_T"/>
</dbReference>
<feature type="region of interest" description="Disordered" evidence="1">
    <location>
        <begin position="1"/>
        <end position="22"/>
    </location>
</feature>
<dbReference type="GO" id="GO:0006688">
    <property type="term" value="P:glycosphingolipid biosynthetic process"/>
    <property type="evidence" value="ECO:0007669"/>
    <property type="project" value="TreeGrafter"/>
</dbReference>
<dbReference type="SUPFAM" id="SSF53448">
    <property type="entry name" value="Nucleotide-diphospho-sugar transferases"/>
    <property type="match status" value="1"/>
</dbReference>
<dbReference type="GO" id="GO:0008378">
    <property type="term" value="F:galactosyltransferase activity"/>
    <property type="evidence" value="ECO:0007669"/>
    <property type="project" value="TreeGrafter"/>
</dbReference>
<dbReference type="GO" id="GO:0005794">
    <property type="term" value="C:Golgi apparatus"/>
    <property type="evidence" value="ECO:0007669"/>
    <property type="project" value="TreeGrafter"/>
</dbReference>
<dbReference type="GO" id="GO:0033842">
    <property type="term" value="F:N-acetyl-beta-glucosaminyl-derivative 4-beta-N-acetylgalactosaminyltransferase activity"/>
    <property type="evidence" value="ECO:0007669"/>
    <property type="project" value="TreeGrafter"/>
</dbReference>
<dbReference type="PANTHER" id="PTHR19300:SF57">
    <property type="entry name" value="BETA-1,4-N-ACETYLGALACTOSAMINYLTRANSFERASE"/>
    <property type="match status" value="1"/>
</dbReference>
<dbReference type="Gene3D" id="3.90.550.10">
    <property type="entry name" value="Spore Coat Polysaccharide Biosynthesis Protein SpsA, Chain A"/>
    <property type="match status" value="1"/>
</dbReference>
<dbReference type="PANTHER" id="PTHR19300">
    <property type="entry name" value="BETA-1,4-GALACTOSYLTRANSFERASE"/>
    <property type="match status" value="1"/>
</dbReference>
<sequence>MAIARYKEMKHSRDPLNHDNPKRLKLLRSGKHRYRTDGINSLQYDLLKLVKRRLFTWLYVRIKEPGH</sequence>
<dbReference type="Proteomes" id="UP001209878">
    <property type="component" value="Unassembled WGS sequence"/>
</dbReference>
<accession>A0AAD9NY17</accession>
<evidence type="ECO:0000256" key="1">
    <source>
        <dbReference type="SAM" id="MobiDB-lite"/>
    </source>
</evidence>
<dbReference type="AlphaFoldDB" id="A0AAD9NY17"/>
<dbReference type="GO" id="GO:0005975">
    <property type="term" value="P:carbohydrate metabolic process"/>
    <property type="evidence" value="ECO:0007669"/>
    <property type="project" value="InterPro"/>
</dbReference>
<comment type="caution">
    <text evidence="2">The sequence shown here is derived from an EMBL/GenBank/DDBJ whole genome shotgun (WGS) entry which is preliminary data.</text>
</comment>
<organism evidence="2 3">
    <name type="scientific">Ridgeia piscesae</name>
    <name type="common">Tubeworm</name>
    <dbReference type="NCBI Taxonomy" id="27915"/>
    <lineage>
        <taxon>Eukaryota</taxon>
        <taxon>Metazoa</taxon>
        <taxon>Spiralia</taxon>
        <taxon>Lophotrochozoa</taxon>
        <taxon>Annelida</taxon>
        <taxon>Polychaeta</taxon>
        <taxon>Sedentaria</taxon>
        <taxon>Canalipalpata</taxon>
        <taxon>Sabellida</taxon>
        <taxon>Siboglinidae</taxon>
        <taxon>Ridgeia</taxon>
    </lineage>
</organism>
<gene>
    <name evidence="2" type="ORF">NP493_260g03052</name>
</gene>
<protein>
    <submittedName>
        <fullName evidence="2">Uncharacterized protein</fullName>
    </submittedName>
</protein>
<dbReference type="GO" id="GO:0016020">
    <property type="term" value="C:membrane"/>
    <property type="evidence" value="ECO:0007669"/>
    <property type="project" value="GOC"/>
</dbReference>
<keyword evidence="3" id="KW-1185">Reference proteome</keyword>
<dbReference type="InterPro" id="IPR029044">
    <property type="entry name" value="Nucleotide-diphossugar_trans"/>
</dbReference>
<name>A0AAD9NY17_RIDPI</name>
<evidence type="ECO:0000313" key="3">
    <source>
        <dbReference type="Proteomes" id="UP001209878"/>
    </source>
</evidence>
<evidence type="ECO:0000313" key="2">
    <source>
        <dbReference type="EMBL" id="KAK2184574.1"/>
    </source>
</evidence>
<dbReference type="EMBL" id="JAODUO010000260">
    <property type="protein sequence ID" value="KAK2184574.1"/>
    <property type="molecule type" value="Genomic_DNA"/>
</dbReference>